<keyword evidence="5" id="KW-0812">Transmembrane</keyword>
<evidence type="ECO:0000256" key="5">
    <source>
        <dbReference type="SAM" id="Phobius"/>
    </source>
</evidence>
<feature type="region of interest" description="Disordered" evidence="4">
    <location>
        <begin position="1"/>
        <end position="25"/>
    </location>
</feature>
<dbReference type="SUPFAM" id="SSF52821">
    <property type="entry name" value="Rhodanese/Cell cycle control phosphatase"/>
    <property type="match status" value="2"/>
</dbReference>
<feature type="domain" description="Rhodanese" evidence="6">
    <location>
        <begin position="264"/>
        <end position="384"/>
    </location>
</feature>
<dbReference type="PROSITE" id="PS50206">
    <property type="entry name" value="RHODANESE_3"/>
    <property type="match status" value="2"/>
</dbReference>
<protein>
    <recommendedName>
        <fullName evidence="3">Sulfurtransferase</fullName>
    </recommendedName>
</protein>
<evidence type="ECO:0000256" key="4">
    <source>
        <dbReference type="SAM" id="MobiDB-lite"/>
    </source>
</evidence>
<organism evidence="7 8">
    <name type="scientific">Bogoriella caseilytica</name>
    <dbReference type="NCBI Taxonomy" id="56055"/>
    <lineage>
        <taxon>Bacteria</taxon>
        <taxon>Bacillati</taxon>
        <taxon>Actinomycetota</taxon>
        <taxon>Actinomycetes</taxon>
        <taxon>Micrococcales</taxon>
        <taxon>Bogoriellaceae</taxon>
        <taxon>Bogoriella</taxon>
    </lineage>
</organism>
<accession>A0A3N2B9J0</accession>
<proteinExistence type="predicted"/>
<dbReference type="GO" id="GO:0004792">
    <property type="term" value="F:thiosulfate-cyanide sulfurtransferase activity"/>
    <property type="evidence" value="ECO:0007669"/>
    <property type="project" value="UniProtKB-EC"/>
</dbReference>
<evidence type="ECO:0000313" key="7">
    <source>
        <dbReference type="EMBL" id="ROR71943.1"/>
    </source>
</evidence>
<feature type="compositionally biased region" description="Low complexity" evidence="4">
    <location>
        <begin position="1"/>
        <end position="19"/>
    </location>
</feature>
<dbReference type="PANTHER" id="PTHR43855">
    <property type="entry name" value="THIOSULFATE SULFURTRANSFERASE"/>
    <property type="match status" value="1"/>
</dbReference>
<evidence type="ECO:0000259" key="6">
    <source>
        <dbReference type="PROSITE" id="PS50206"/>
    </source>
</evidence>
<dbReference type="EMBL" id="RKHK01000001">
    <property type="protein sequence ID" value="ROR71943.1"/>
    <property type="molecule type" value="Genomic_DNA"/>
</dbReference>
<dbReference type="RefSeq" id="WP_211336024.1">
    <property type="nucleotide sequence ID" value="NZ_RKHK01000001.1"/>
</dbReference>
<evidence type="ECO:0000256" key="1">
    <source>
        <dbReference type="ARBA" id="ARBA00022737"/>
    </source>
</evidence>
<evidence type="ECO:0000313" key="8">
    <source>
        <dbReference type="Proteomes" id="UP000280668"/>
    </source>
</evidence>
<dbReference type="Pfam" id="PF00581">
    <property type="entry name" value="Rhodanese"/>
    <property type="match status" value="2"/>
</dbReference>
<keyword evidence="8" id="KW-1185">Reference proteome</keyword>
<dbReference type="InterPro" id="IPR051126">
    <property type="entry name" value="Thiosulfate_sulfurtransferase"/>
</dbReference>
<dbReference type="InterPro" id="IPR001307">
    <property type="entry name" value="Thiosulphate_STrfase_CS"/>
</dbReference>
<keyword evidence="5" id="KW-0472">Membrane</keyword>
<keyword evidence="7" id="KW-0670">Pyruvate</keyword>
<dbReference type="Proteomes" id="UP000280668">
    <property type="component" value="Unassembled WGS sequence"/>
</dbReference>
<keyword evidence="5" id="KW-1133">Transmembrane helix</keyword>
<keyword evidence="1" id="KW-0677">Repeat</keyword>
<feature type="transmembrane region" description="Helical" evidence="5">
    <location>
        <begin position="33"/>
        <end position="54"/>
    </location>
</feature>
<name>A0A3N2B9J0_9MICO</name>
<reference evidence="7 8" key="1">
    <citation type="submission" date="2018-11" db="EMBL/GenBank/DDBJ databases">
        <title>Sequencing the genomes of 1000 actinobacteria strains.</title>
        <authorList>
            <person name="Klenk H.-P."/>
        </authorList>
    </citation>
    <scope>NUCLEOTIDE SEQUENCE [LARGE SCALE GENOMIC DNA]</scope>
    <source>
        <strain evidence="7 8">DSM 11294</strain>
    </source>
</reference>
<dbReference type="InterPro" id="IPR036873">
    <property type="entry name" value="Rhodanese-like_dom_sf"/>
</dbReference>
<dbReference type="CDD" id="cd01448">
    <property type="entry name" value="TST_Repeat_1"/>
    <property type="match status" value="1"/>
</dbReference>
<sequence length="395" mass="42464">MTTEQPPGTPGTAQTTDPGSGTLSATRTNGLKLGIAFVAVAVIAATGGALVAGASGTDDGGEPSAQGARGDVTAEIATASLAEGEHRGFDEVHQDAGESLENVLVSTDWIAERVDEGLAENDIVLIDISEQLASSELTPYVDGHIPGAQQVDWGTDIVRANQREFITTEEFTDLAQSLGISEDTTVVLYGDNNNWFAAYGAWLFKLYGVPDVRLLDGGLFKWEQVDGRELVQDVPQPDRGTFEASPQNFDIRAFQNEVLDVVVDEQDVNLVDIRFPDEYNGEVGVNIEIFDGEGAAVWGHIPGAVNVPWGEIVAEDGTFKDAEEIRAIYEEAGVDFDNPIITYCRIGERASHTWFALSQILEAEVQVYDGSWSEWGNTVGVPVQNNTGERGGLWG</sequence>
<dbReference type="InterPro" id="IPR001763">
    <property type="entry name" value="Rhodanese-like_dom"/>
</dbReference>
<dbReference type="PROSITE" id="PS00380">
    <property type="entry name" value="RHODANESE_1"/>
    <property type="match status" value="1"/>
</dbReference>
<evidence type="ECO:0000256" key="3">
    <source>
        <dbReference type="RuleBase" id="RU000507"/>
    </source>
</evidence>
<dbReference type="Gene3D" id="3.40.250.10">
    <property type="entry name" value="Rhodanese-like domain"/>
    <property type="match status" value="2"/>
</dbReference>
<dbReference type="PANTHER" id="PTHR43855:SF1">
    <property type="entry name" value="THIOSULFATE SULFURTRANSFERASE"/>
    <property type="match status" value="1"/>
</dbReference>
<comment type="caution">
    <text evidence="7">The sequence shown here is derived from an EMBL/GenBank/DDBJ whole genome shotgun (WGS) entry which is preliminary data.</text>
</comment>
<evidence type="ECO:0000256" key="2">
    <source>
        <dbReference type="ARBA" id="ARBA00047549"/>
    </source>
</evidence>
<comment type="catalytic activity">
    <reaction evidence="2">
        <text>thiosulfate + hydrogen cyanide = thiocyanate + sulfite + 2 H(+)</text>
        <dbReference type="Rhea" id="RHEA:16881"/>
        <dbReference type="ChEBI" id="CHEBI:15378"/>
        <dbReference type="ChEBI" id="CHEBI:17359"/>
        <dbReference type="ChEBI" id="CHEBI:18022"/>
        <dbReference type="ChEBI" id="CHEBI:18407"/>
        <dbReference type="ChEBI" id="CHEBI:33542"/>
        <dbReference type="EC" id="2.8.1.1"/>
    </reaction>
</comment>
<feature type="domain" description="Rhodanese" evidence="6">
    <location>
        <begin position="119"/>
        <end position="231"/>
    </location>
</feature>
<keyword evidence="3 7" id="KW-0808">Transferase</keyword>
<gene>
    <name evidence="7" type="ORF">EDD31_0282</name>
</gene>
<dbReference type="PROSITE" id="PS00683">
    <property type="entry name" value="RHODANESE_2"/>
    <property type="match status" value="1"/>
</dbReference>
<dbReference type="CDD" id="cd01449">
    <property type="entry name" value="TST_Repeat_2"/>
    <property type="match status" value="1"/>
</dbReference>
<dbReference type="SMART" id="SM00450">
    <property type="entry name" value="RHOD"/>
    <property type="match status" value="2"/>
</dbReference>
<dbReference type="AlphaFoldDB" id="A0A3N2B9J0"/>